<keyword evidence="2" id="KW-0808">Transferase</keyword>
<dbReference type="SUPFAM" id="SSF55729">
    <property type="entry name" value="Acyl-CoA N-acyltransferases (Nat)"/>
    <property type="match status" value="1"/>
</dbReference>
<dbReference type="PROSITE" id="PS51186">
    <property type="entry name" value="GNAT"/>
    <property type="match status" value="1"/>
</dbReference>
<dbReference type="AlphaFoldDB" id="A0A3S0HNA6"/>
<dbReference type="CDD" id="cd04301">
    <property type="entry name" value="NAT_SF"/>
    <property type="match status" value="1"/>
</dbReference>
<dbReference type="OrthoDB" id="6871659at2"/>
<dbReference type="InterPro" id="IPR016181">
    <property type="entry name" value="Acyl_CoA_acyltransferase"/>
</dbReference>
<dbReference type="RefSeq" id="WP_126485808.1">
    <property type="nucleotide sequence ID" value="NZ_RXNS01000016.1"/>
</dbReference>
<sequence length="140" mass="15585">MLEVASARDRDWAGALVRDNMAEAYRRHGLAWDPARFAADWAGGENYLLRCDGGAVGYLRLLRHAGRSYLQDLQVVAERRGLGLGTQALEQAKALVRGRGEAALRLKVFADSPAVRLYRRHGFVELLNEPPLIGMECRLP</sequence>
<dbReference type="InterPro" id="IPR000182">
    <property type="entry name" value="GNAT_dom"/>
</dbReference>
<protein>
    <submittedName>
        <fullName evidence="2">GNAT family N-acetyltransferase</fullName>
    </submittedName>
</protein>
<reference evidence="2 3" key="1">
    <citation type="submission" date="2018-12" db="EMBL/GenBank/DDBJ databases">
        <authorList>
            <person name="Yu L."/>
        </authorList>
    </citation>
    <scope>NUCLEOTIDE SEQUENCE [LARGE SCALE GENOMIC DNA]</scope>
    <source>
        <strain evidence="2 3">11S</strain>
    </source>
</reference>
<evidence type="ECO:0000313" key="2">
    <source>
        <dbReference type="EMBL" id="RTR00459.1"/>
    </source>
</evidence>
<evidence type="ECO:0000313" key="3">
    <source>
        <dbReference type="Proteomes" id="UP000267400"/>
    </source>
</evidence>
<evidence type="ECO:0000259" key="1">
    <source>
        <dbReference type="PROSITE" id="PS51186"/>
    </source>
</evidence>
<dbReference type="Proteomes" id="UP000267400">
    <property type="component" value="Unassembled WGS sequence"/>
</dbReference>
<dbReference type="Gene3D" id="3.40.630.30">
    <property type="match status" value="1"/>
</dbReference>
<dbReference type="GO" id="GO:0016747">
    <property type="term" value="F:acyltransferase activity, transferring groups other than amino-acyl groups"/>
    <property type="evidence" value="ECO:0007669"/>
    <property type="project" value="InterPro"/>
</dbReference>
<keyword evidence="3" id="KW-1185">Reference proteome</keyword>
<name>A0A3S0HNA6_9GAMM</name>
<accession>A0A3S0HNA6</accession>
<organism evidence="2 3">
    <name type="scientific">Halomonas nitroreducens</name>
    <dbReference type="NCBI Taxonomy" id="447425"/>
    <lineage>
        <taxon>Bacteria</taxon>
        <taxon>Pseudomonadati</taxon>
        <taxon>Pseudomonadota</taxon>
        <taxon>Gammaproteobacteria</taxon>
        <taxon>Oceanospirillales</taxon>
        <taxon>Halomonadaceae</taxon>
        <taxon>Halomonas</taxon>
    </lineage>
</organism>
<dbReference type="Pfam" id="PF13508">
    <property type="entry name" value="Acetyltransf_7"/>
    <property type="match status" value="1"/>
</dbReference>
<feature type="domain" description="N-acetyltransferase" evidence="1">
    <location>
        <begin position="1"/>
        <end position="140"/>
    </location>
</feature>
<dbReference type="EMBL" id="RXNS01000016">
    <property type="protein sequence ID" value="RTR00459.1"/>
    <property type="molecule type" value="Genomic_DNA"/>
</dbReference>
<comment type="caution">
    <text evidence="2">The sequence shown here is derived from an EMBL/GenBank/DDBJ whole genome shotgun (WGS) entry which is preliminary data.</text>
</comment>
<proteinExistence type="predicted"/>
<gene>
    <name evidence="2" type="ORF">EKG36_15740</name>
</gene>